<dbReference type="PANTHER" id="PTHR38043">
    <property type="entry name" value="PROTEIN HEMX"/>
    <property type="match status" value="1"/>
</dbReference>
<dbReference type="EMBL" id="JAAFGW010000132">
    <property type="protein sequence ID" value="NDP48566.1"/>
    <property type="molecule type" value="Genomic_DNA"/>
</dbReference>
<proteinExistence type="predicted"/>
<evidence type="ECO:0000256" key="3">
    <source>
        <dbReference type="SAM" id="Phobius"/>
    </source>
</evidence>
<keyword evidence="3" id="KW-1133">Transmembrane helix</keyword>
<accession>A0A7C9P3I3</accession>
<dbReference type="PANTHER" id="PTHR38043:SF1">
    <property type="entry name" value="PROTEIN HEMX"/>
    <property type="match status" value="1"/>
</dbReference>
<dbReference type="AlphaFoldDB" id="A0A7C9P3I3"/>
<sequence>MNVTTDTSTVTPAQAPAVESAASVPPVPVAPQPVAARERIHVLPIVAMLVATLALAAAAWSWSDSRERIRDLKTELARRLAESGSEVSESRLLARNADDVMRQSSEKISRIENQMVSAQQQQLALDTLYKELAQGRDQWTLAEIEQILLTAAQQVQLAGNVKAAIIALEGADIRLLRLNKPQFTTLRRAIATDLSSLRAVPSFDEVGTSARIEAMVEQQASWPLASAQSSEAVPAPHATGNNIVQELWTELKHLVQLRRVEGNEAVLLPPNQAYFLRENLRLRLLSARLALLSQDQAGFKADLRAALDMLTRYFNTRDAGVVAATREIKRLAELQIVSKLPGIDASLAALDAYKENH</sequence>
<gene>
    <name evidence="4" type="ORF">GZ085_09305</name>
</gene>
<organism evidence="4 5">
    <name type="scientific">Sulfuriferula multivorans</name>
    <dbReference type="NCBI Taxonomy" id="1559896"/>
    <lineage>
        <taxon>Bacteria</taxon>
        <taxon>Pseudomonadati</taxon>
        <taxon>Pseudomonadota</taxon>
        <taxon>Betaproteobacteria</taxon>
        <taxon>Nitrosomonadales</taxon>
        <taxon>Sulfuricellaceae</taxon>
        <taxon>Sulfuriferula</taxon>
    </lineage>
</organism>
<dbReference type="Pfam" id="PF04375">
    <property type="entry name" value="HemX"/>
    <property type="match status" value="1"/>
</dbReference>
<name>A0A7C9P3I3_9PROT</name>
<keyword evidence="3" id="KW-0812">Transmembrane</keyword>
<dbReference type="Proteomes" id="UP000483432">
    <property type="component" value="Unassembled WGS sequence"/>
</dbReference>
<reference evidence="4 5" key="1">
    <citation type="submission" date="2019-09" db="EMBL/GenBank/DDBJ databases">
        <title>H2 Metabolism Revealed by Metagenomic Analysis in Subglacial Sediment of East Antarctica.</title>
        <authorList>
            <person name="Yang Z."/>
            <person name="Zhang Y."/>
            <person name="Lv Y."/>
            <person name="Yan W."/>
            <person name="Xiao X."/>
            <person name="Sun B."/>
            <person name="Ma H."/>
        </authorList>
    </citation>
    <scope>NUCLEOTIDE SEQUENCE [LARGE SCALE GENOMIC DNA]</scope>
    <source>
        <strain evidence="4">Bin2_2</strain>
    </source>
</reference>
<comment type="caution">
    <text evidence="4">The sequence shown here is derived from an EMBL/GenBank/DDBJ whole genome shotgun (WGS) entry which is preliminary data.</text>
</comment>
<dbReference type="InterPro" id="IPR007470">
    <property type="entry name" value="HemX"/>
</dbReference>
<evidence type="ECO:0000313" key="4">
    <source>
        <dbReference type="EMBL" id="NDP48566.1"/>
    </source>
</evidence>
<feature type="compositionally biased region" description="Polar residues" evidence="2">
    <location>
        <begin position="1"/>
        <end position="11"/>
    </location>
</feature>
<feature type="coiled-coil region" evidence="1">
    <location>
        <begin position="94"/>
        <end position="121"/>
    </location>
</feature>
<keyword evidence="1" id="KW-0175">Coiled coil</keyword>
<evidence type="ECO:0000313" key="5">
    <source>
        <dbReference type="Proteomes" id="UP000483432"/>
    </source>
</evidence>
<feature type="transmembrane region" description="Helical" evidence="3">
    <location>
        <begin position="42"/>
        <end position="62"/>
    </location>
</feature>
<feature type="compositionally biased region" description="Low complexity" evidence="2">
    <location>
        <begin position="12"/>
        <end position="24"/>
    </location>
</feature>
<evidence type="ECO:0000256" key="2">
    <source>
        <dbReference type="SAM" id="MobiDB-lite"/>
    </source>
</evidence>
<evidence type="ECO:0000256" key="1">
    <source>
        <dbReference type="SAM" id="Coils"/>
    </source>
</evidence>
<keyword evidence="3" id="KW-0472">Membrane</keyword>
<feature type="region of interest" description="Disordered" evidence="2">
    <location>
        <begin position="1"/>
        <end position="28"/>
    </location>
</feature>
<protein>
    <submittedName>
        <fullName evidence="4">Heme biosynthesis operon protein HemX</fullName>
    </submittedName>
</protein>